<gene>
    <name evidence="1" type="ORF">DPMN_152112</name>
</gene>
<keyword evidence="2" id="KW-1185">Reference proteome</keyword>
<dbReference type="Proteomes" id="UP000828390">
    <property type="component" value="Unassembled WGS sequence"/>
</dbReference>
<reference evidence="1" key="2">
    <citation type="submission" date="2020-11" db="EMBL/GenBank/DDBJ databases">
        <authorList>
            <person name="McCartney M.A."/>
            <person name="Auch B."/>
            <person name="Kono T."/>
            <person name="Mallez S."/>
            <person name="Becker A."/>
            <person name="Gohl D.M."/>
            <person name="Silverstein K.A.T."/>
            <person name="Koren S."/>
            <person name="Bechman K.B."/>
            <person name="Herman A."/>
            <person name="Abrahante J.E."/>
            <person name="Garbe J."/>
        </authorList>
    </citation>
    <scope>NUCLEOTIDE SEQUENCE</scope>
    <source>
        <strain evidence="1">Duluth1</strain>
        <tissue evidence="1">Whole animal</tissue>
    </source>
</reference>
<name>A0A9D4FMF9_DREPO</name>
<protein>
    <submittedName>
        <fullName evidence="1">Uncharacterized protein</fullName>
    </submittedName>
</protein>
<proteinExistence type="predicted"/>
<sequence length="156" mass="17868">MIIDVFVERYEEDEADECEFVIDPDDRFYDQYPLQMASTLVDLNRNPTCQLRVLNPSDTVVALKQDAVIAQAERVERILSVVSPAENAGKQRDRSNIRRIQVEQQSTDSKTMEFQEASESEVPEHLIPLYKKAIEGKSTWGKRVIAGTLLKFSDNF</sequence>
<evidence type="ECO:0000313" key="1">
    <source>
        <dbReference type="EMBL" id="KAH3798512.1"/>
    </source>
</evidence>
<evidence type="ECO:0000313" key="2">
    <source>
        <dbReference type="Proteomes" id="UP000828390"/>
    </source>
</evidence>
<organism evidence="1 2">
    <name type="scientific">Dreissena polymorpha</name>
    <name type="common">Zebra mussel</name>
    <name type="synonym">Mytilus polymorpha</name>
    <dbReference type="NCBI Taxonomy" id="45954"/>
    <lineage>
        <taxon>Eukaryota</taxon>
        <taxon>Metazoa</taxon>
        <taxon>Spiralia</taxon>
        <taxon>Lophotrochozoa</taxon>
        <taxon>Mollusca</taxon>
        <taxon>Bivalvia</taxon>
        <taxon>Autobranchia</taxon>
        <taxon>Heteroconchia</taxon>
        <taxon>Euheterodonta</taxon>
        <taxon>Imparidentia</taxon>
        <taxon>Neoheterodontei</taxon>
        <taxon>Myida</taxon>
        <taxon>Dreissenoidea</taxon>
        <taxon>Dreissenidae</taxon>
        <taxon>Dreissena</taxon>
    </lineage>
</organism>
<dbReference type="EMBL" id="JAIWYP010000007">
    <property type="protein sequence ID" value="KAH3798512.1"/>
    <property type="molecule type" value="Genomic_DNA"/>
</dbReference>
<accession>A0A9D4FMF9</accession>
<comment type="caution">
    <text evidence="1">The sequence shown here is derived from an EMBL/GenBank/DDBJ whole genome shotgun (WGS) entry which is preliminary data.</text>
</comment>
<dbReference type="AlphaFoldDB" id="A0A9D4FMF9"/>
<reference evidence="1" key="1">
    <citation type="journal article" date="2019" name="bioRxiv">
        <title>The Genome of the Zebra Mussel, Dreissena polymorpha: A Resource for Invasive Species Research.</title>
        <authorList>
            <person name="McCartney M.A."/>
            <person name="Auch B."/>
            <person name="Kono T."/>
            <person name="Mallez S."/>
            <person name="Zhang Y."/>
            <person name="Obille A."/>
            <person name="Becker A."/>
            <person name="Abrahante J.E."/>
            <person name="Garbe J."/>
            <person name="Badalamenti J.P."/>
            <person name="Herman A."/>
            <person name="Mangelson H."/>
            <person name="Liachko I."/>
            <person name="Sullivan S."/>
            <person name="Sone E.D."/>
            <person name="Koren S."/>
            <person name="Silverstein K.A.T."/>
            <person name="Beckman K.B."/>
            <person name="Gohl D.M."/>
        </authorList>
    </citation>
    <scope>NUCLEOTIDE SEQUENCE</scope>
    <source>
        <strain evidence="1">Duluth1</strain>
        <tissue evidence="1">Whole animal</tissue>
    </source>
</reference>